<keyword evidence="1" id="KW-0472">Membrane</keyword>
<keyword evidence="1" id="KW-0812">Transmembrane</keyword>
<feature type="transmembrane region" description="Helical" evidence="1">
    <location>
        <begin position="159"/>
        <end position="182"/>
    </location>
</feature>
<organism evidence="2 3">
    <name type="scientific">Chryseobacterium arthrosphaerae</name>
    <dbReference type="NCBI Taxonomy" id="651561"/>
    <lineage>
        <taxon>Bacteria</taxon>
        <taxon>Pseudomonadati</taxon>
        <taxon>Bacteroidota</taxon>
        <taxon>Flavobacteriia</taxon>
        <taxon>Flavobacteriales</taxon>
        <taxon>Weeksellaceae</taxon>
        <taxon>Chryseobacterium group</taxon>
        <taxon>Chryseobacterium</taxon>
    </lineage>
</organism>
<keyword evidence="1" id="KW-1133">Transmembrane helix</keyword>
<evidence type="ECO:0000256" key="1">
    <source>
        <dbReference type="SAM" id="Phobius"/>
    </source>
</evidence>
<accession>A0A1B8ZTD5</accession>
<protein>
    <recommendedName>
        <fullName evidence="4">DUF3592 domain-containing protein</fullName>
    </recommendedName>
</protein>
<sequence length="217" mass="24423">MTVFGYFVLAVALFSLYIAYRIFEKISKQRNDVKGDAGLLEKSAVLFFICLLTVGLNSLTAVLSYTFFWEKAYRAVNENKYEAVVVGYKKETVKNQNFRNSTYDTKVVYFPEVKYTDSEGKEVIKTVDITGNQPLAIGQQLKITDGGSKDSANSIELDWIFLIFGGVFTGATTFFASLLATYSTKLTFKRRLTLSSYITGIMVLINIMGVILIYLKQ</sequence>
<feature type="transmembrane region" description="Helical" evidence="1">
    <location>
        <begin position="6"/>
        <end position="23"/>
    </location>
</feature>
<evidence type="ECO:0008006" key="4">
    <source>
        <dbReference type="Google" id="ProtNLM"/>
    </source>
</evidence>
<gene>
    <name evidence="2" type="ORF">BBI00_11115</name>
</gene>
<dbReference type="OrthoDB" id="1253607at2"/>
<dbReference type="STRING" id="651561.BBI00_11115"/>
<feature type="transmembrane region" description="Helical" evidence="1">
    <location>
        <begin position="44"/>
        <end position="68"/>
    </location>
</feature>
<reference evidence="3" key="1">
    <citation type="submission" date="2016-07" db="EMBL/GenBank/DDBJ databases">
        <authorList>
            <person name="Florea S."/>
            <person name="Webb J.S."/>
            <person name="Jaromczyk J."/>
            <person name="Schardl C.L."/>
        </authorList>
    </citation>
    <scope>NUCLEOTIDE SEQUENCE [LARGE SCALE GENOMIC DNA]</scope>
    <source>
        <strain evidence="3">CC-VM-7</strain>
    </source>
</reference>
<dbReference type="AlphaFoldDB" id="A0A1B8ZTD5"/>
<dbReference type="Proteomes" id="UP000093432">
    <property type="component" value="Unassembled WGS sequence"/>
</dbReference>
<evidence type="ECO:0000313" key="3">
    <source>
        <dbReference type="Proteomes" id="UP000093432"/>
    </source>
</evidence>
<feature type="transmembrane region" description="Helical" evidence="1">
    <location>
        <begin position="194"/>
        <end position="215"/>
    </location>
</feature>
<comment type="caution">
    <text evidence="2">The sequence shown here is derived from an EMBL/GenBank/DDBJ whole genome shotgun (WGS) entry which is preliminary data.</text>
</comment>
<dbReference type="RefSeq" id="WP_065398832.1">
    <property type="nucleotide sequence ID" value="NZ_MAYG01000001.1"/>
</dbReference>
<name>A0A1B8ZTD5_9FLAO</name>
<proteinExistence type="predicted"/>
<evidence type="ECO:0000313" key="2">
    <source>
        <dbReference type="EMBL" id="OCA74848.1"/>
    </source>
</evidence>
<dbReference type="EMBL" id="MAYG01000001">
    <property type="protein sequence ID" value="OCA74848.1"/>
    <property type="molecule type" value="Genomic_DNA"/>
</dbReference>